<dbReference type="Proteomes" id="UP000247594">
    <property type="component" value="Unassembled WGS sequence"/>
</dbReference>
<dbReference type="AlphaFoldDB" id="A0A2S5AW57"/>
<evidence type="ECO:0000313" key="2">
    <source>
        <dbReference type="EMBL" id="PXZ39580.1"/>
    </source>
</evidence>
<reference evidence="1 6" key="3">
    <citation type="journal article" date="2022" name="Front. Microbiol.">
        <title>Commensal bacteria contribute to the growth of multidrug-resistant Avibacterium paragallinarum in chickens.</title>
        <authorList>
            <person name="Zhu J."/>
            <person name="Chen Y."/>
            <person name="Wu Y."/>
            <person name="Wang Y."/>
            <person name="Zhu K."/>
        </authorList>
    </citation>
    <scope>NUCLEOTIDE SEQUENCE [LARGE SCALE GENOMIC DNA]</scope>
    <source>
        <strain evidence="1 6">AV25</strain>
    </source>
</reference>
<dbReference type="RefSeq" id="WP_017807131.1">
    <property type="nucleotide sequence ID" value="NZ_CP081939.1"/>
</dbReference>
<keyword evidence="6" id="KW-1185">Reference proteome</keyword>
<evidence type="ECO:0000313" key="5">
    <source>
        <dbReference type="Proteomes" id="UP000254465"/>
    </source>
</evidence>
<evidence type="ECO:0000313" key="1">
    <source>
        <dbReference type="EMBL" id="MEE6041447.1"/>
    </source>
</evidence>
<dbReference type="Proteomes" id="UP000254465">
    <property type="component" value="Unassembled WGS sequence"/>
</dbReference>
<evidence type="ECO:0000313" key="6">
    <source>
        <dbReference type="Proteomes" id="UP001347884"/>
    </source>
</evidence>
<reference evidence="3 5" key="2">
    <citation type="submission" date="2018-06" db="EMBL/GenBank/DDBJ databases">
        <authorList>
            <consortium name="Pathogen Informatics"/>
            <person name="Doyle S."/>
        </authorList>
    </citation>
    <scope>NUCLEOTIDE SEQUENCE [LARGE SCALE GENOMIC DNA]</scope>
    <source>
        <strain evidence="3 5">NCTC11296</strain>
    </source>
</reference>
<protein>
    <recommendedName>
        <fullName evidence="7">Transposase</fullName>
    </recommendedName>
</protein>
<dbReference type="EMBL" id="JAMDKF010000010">
    <property type="protein sequence ID" value="MEE6041447.1"/>
    <property type="molecule type" value="Genomic_DNA"/>
</dbReference>
<reference evidence="2 4" key="1">
    <citation type="submission" date="2018-06" db="EMBL/GenBank/DDBJ databases">
        <authorList>
            <person name="Teymurazov M."/>
            <person name="Kislichkina A."/>
            <person name="Abaymova A."/>
            <person name="Mukhina T."/>
            <person name="Mayskaya N."/>
            <person name="Svetoch E."/>
            <person name="Bogun A."/>
        </authorList>
    </citation>
    <scope>NUCLEOTIDE SEQUENCE [LARGE SCALE GENOMIC DNA]</scope>
    <source>
        <strain evidence="2 4">SCPM-O-B-8406</strain>
    </source>
</reference>
<dbReference type="EMBL" id="QJPJ01000005">
    <property type="protein sequence ID" value="PXZ39580.1"/>
    <property type="molecule type" value="Genomic_DNA"/>
</dbReference>
<evidence type="ECO:0000313" key="3">
    <source>
        <dbReference type="EMBL" id="STO70155.1"/>
    </source>
</evidence>
<dbReference type="Proteomes" id="UP001347884">
    <property type="component" value="Unassembled WGS sequence"/>
</dbReference>
<evidence type="ECO:0000313" key="4">
    <source>
        <dbReference type="Proteomes" id="UP000247594"/>
    </source>
</evidence>
<sequence>MQHTINLSRLNINVAKGAMFYWVDSHNAFLTYAKRDKARKQYFLNKAAQCRRQAADLVSLIRLARVIH</sequence>
<organism evidence="3 5">
    <name type="scientific">Avibacterium paragallinarum</name>
    <name type="common">Haemophilus gallinarum</name>
    <dbReference type="NCBI Taxonomy" id="728"/>
    <lineage>
        <taxon>Bacteria</taxon>
        <taxon>Pseudomonadati</taxon>
        <taxon>Pseudomonadota</taxon>
        <taxon>Gammaproteobacteria</taxon>
        <taxon>Pasteurellales</taxon>
        <taxon>Pasteurellaceae</taxon>
        <taxon>Avibacterium</taxon>
    </lineage>
</organism>
<dbReference type="EMBL" id="UGHK01000001">
    <property type="protein sequence ID" value="STO70155.1"/>
    <property type="molecule type" value="Genomic_DNA"/>
</dbReference>
<proteinExistence type="predicted"/>
<accession>A0A2S5AW57</accession>
<gene>
    <name evidence="2" type="ORF">DM482_04535</name>
    <name evidence="1" type="ORF">M5S13_06035</name>
    <name evidence="3" type="ORF">NCTC11296_00034</name>
</gene>
<reference evidence="1" key="4">
    <citation type="submission" date="2022-05" db="EMBL/GenBank/DDBJ databases">
        <authorList>
            <person name="Chen Y."/>
            <person name="Zhu J."/>
            <person name="Zhu K."/>
        </authorList>
    </citation>
    <scope>NUCLEOTIDE SEQUENCE</scope>
    <source>
        <strain evidence="1">AV25</strain>
    </source>
</reference>
<name>A0A2S5AW57_AVIPA</name>
<evidence type="ECO:0008006" key="7">
    <source>
        <dbReference type="Google" id="ProtNLM"/>
    </source>
</evidence>